<name>A0A7S5DSX7_RHIRH</name>
<evidence type="ECO:0000313" key="1">
    <source>
        <dbReference type="EMBL" id="QCL10237.1"/>
    </source>
</evidence>
<dbReference type="EMBL" id="MK318987">
    <property type="protein sequence ID" value="QCL10237.1"/>
    <property type="molecule type" value="Genomic_DNA"/>
</dbReference>
<sequence>MDGRQRYNRSLLVREATSTVSGCTQDDVDLNRIRDCCKDSGYRVQQAPPRDEYGIQGEIGYLAVNNTLSGVRLHLKCDCGESNQIAPHPSGYGVRRVLKWIEEHVPLLKTDIAGSSRAAVSTADLLLLFGQAVAKGNSAAMRLMFGVLRPLFDVVRATLHLDPQINRVVLRDRLVDGFSSSLQNCLLNDLDGKTGLYLIREIDSVFFRKHSLILLETEAYKMIGVAFATSIVERAEA</sequence>
<keyword evidence="1" id="KW-0614">Plasmid</keyword>
<accession>A0A7S5DSX7</accession>
<proteinExistence type="predicted"/>
<gene>
    <name evidence="1" type="ORF">pC6.5b_343</name>
</gene>
<organism evidence="1">
    <name type="scientific">Rhizobium rhizogenes</name>
    <name type="common">Agrobacterium rhizogenes</name>
    <dbReference type="NCBI Taxonomy" id="359"/>
    <lineage>
        <taxon>Bacteria</taxon>
        <taxon>Pseudomonadati</taxon>
        <taxon>Pseudomonadota</taxon>
        <taxon>Alphaproteobacteria</taxon>
        <taxon>Hyphomicrobiales</taxon>
        <taxon>Rhizobiaceae</taxon>
        <taxon>Rhizobium/Agrobacterium group</taxon>
        <taxon>Rhizobium</taxon>
    </lineage>
</organism>
<protein>
    <submittedName>
        <fullName evidence="1">Uncharacterized protein</fullName>
    </submittedName>
</protein>
<geneLocation type="plasmid" evidence="1">
    <name>pC6.5b</name>
</geneLocation>
<dbReference type="Gene3D" id="3.30.420.40">
    <property type="match status" value="1"/>
</dbReference>
<dbReference type="RefSeq" id="WP_174167284.1">
    <property type="nucleotide sequence ID" value="NZ_MK318987.1"/>
</dbReference>
<dbReference type="AlphaFoldDB" id="A0A7S5DSX7"/>
<reference evidence="1" key="1">
    <citation type="submission" date="2018-12" db="EMBL/GenBank/DDBJ databases">
        <title>Three Rhizobium rhizogenes strains isolated from the same crown gall tumor carry diverse plasmids.</title>
        <authorList>
            <person name="Pulawska J."/>
            <person name="Kuzmanovic N."/>
        </authorList>
    </citation>
    <scope>NUCLEOTIDE SEQUENCE</scope>
    <source>
        <strain evidence="1">C6.5</strain>
        <plasmid evidence="1">pC6.5b</plasmid>
    </source>
</reference>